<proteinExistence type="predicted"/>
<feature type="region of interest" description="Disordered" evidence="1">
    <location>
        <begin position="35"/>
        <end position="82"/>
    </location>
</feature>
<keyword evidence="5" id="KW-1185">Reference proteome</keyword>
<evidence type="ECO:0000256" key="2">
    <source>
        <dbReference type="SAM" id="Phobius"/>
    </source>
</evidence>
<evidence type="ECO:0000256" key="1">
    <source>
        <dbReference type="SAM" id="MobiDB-lite"/>
    </source>
</evidence>
<keyword evidence="2" id="KW-0812">Transmembrane</keyword>
<accession>A0ABY2DM18</accession>
<feature type="signal peptide" evidence="3">
    <location>
        <begin position="1"/>
        <end position="28"/>
    </location>
</feature>
<evidence type="ECO:0000313" key="5">
    <source>
        <dbReference type="Proteomes" id="UP000295626"/>
    </source>
</evidence>
<name>A0ABY2DM18_9ACTN</name>
<dbReference type="EMBL" id="SMKE01000286">
    <property type="protein sequence ID" value="TDB96087.1"/>
    <property type="molecule type" value="Genomic_DNA"/>
</dbReference>
<feature type="transmembrane region" description="Helical" evidence="2">
    <location>
        <begin position="251"/>
        <end position="273"/>
    </location>
</feature>
<feature type="transmembrane region" description="Helical" evidence="2">
    <location>
        <begin position="340"/>
        <end position="360"/>
    </location>
</feature>
<feature type="compositionally biased region" description="Low complexity" evidence="1">
    <location>
        <begin position="286"/>
        <end position="301"/>
    </location>
</feature>
<comment type="caution">
    <text evidence="4">The sequence shown here is derived from an EMBL/GenBank/DDBJ whole genome shotgun (WGS) entry which is preliminary data.</text>
</comment>
<sequence length="508" mass="51209">MPASRRHHRAIAVLAHCLGILATVPALPALTGPPGARAPATPGGAPTPAVLTAPSSATPRAAPATPPGTAAPGATPAPALPGPAAALATPGAAAALVAPARASTMPSAPPAVPTPTRAPLRAPAPTVTVAVASAGTPAPAYRIQVRNVGDAPVDTTVRQELPSGASATTITGGGRATRAAGGPAEVTWRLTLPPKGSTTLHTALRTSTPDRPLAAPACAYGADGRRPYDCGTATWTAAVTRPSDEPAAAPWWRLPALLGGLAVLLVLGGLGLWRWQRRRRLRAWAAASGTPGDAPPGAAGPADGGGPQPTGADRTGPSRGTVYPLPGAPRPTTRRRTPPVWLTVTGATVVLAGVVGVAGWTGTRQVAAIDTDQQPTSGAWVGRGATGPIGVPLREAAFEFTVYRVACGTATAAGRRCEATVGVRNITPEKQAWHGQMQRAYLPGGTWVNADALATRAVNQGRDIFAEPVDAGSRVVLPMVFTVAGREPPTHLELRSGVFSAGVRVDVP</sequence>
<keyword evidence="2" id="KW-1133">Transmembrane helix</keyword>
<feature type="region of interest" description="Disordered" evidence="1">
    <location>
        <begin position="286"/>
        <end position="337"/>
    </location>
</feature>
<reference evidence="4 5" key="1">
    <citation type="submission" date="2019-02" db="EMBL/GenBank/DDBJ databases">
        <title>Draft genome sequences of novel Actinobacteria.</title>
        <authorList>
            <person name="Sahin N."/>
            <person name="Ay H."/>
            <person name="Saygin H."/>
        </authorList>
    </citation>
    <scope>NUCLEOTIDE SEQUENCE [LARGE SCALE GENOMIC DNA]</scope>
    <source>
        <strain evidence="4 5">JCM 30529</strain>
    </source>
</reference>
<keyword evidence="3" id="KW-0732">Signal</keyword>
<feature type="chain" id="PRO_5046328306" description="DUF4352 domain-containing protein" evidence="3">
    <location>
        <begin position="29"/>
        <end position="508"/>
    </location>
</feature>
<gene>
    <name evidence="4" type="ORF">E1091_09610</name>
</gene>
<evidence type="ECO:0000256" key="3">
    <source>
        <dbReference type="SAM" id="SignalP"/>
    </source>
</evidence>
<keyword evidence="2" id="KW-0472">Membrane</keyword>
<evidence type="ECO:0008006" key="6">
    <source>
        <dbReference type="Google" id="ProtNLM"/>
    </source>
</evidence>
<protein>
    <recommendedName>
        <fullName evidence="6">DUF4352 domain-containing protein</fullName>
    </recommendedName>
</protein>
<evidence type="ECO:0000313" key="4">
    <source>
        <dbReference type="EMBL" id="TDB96087.1"/>
    </source>
</evidence>
<dbReference type="Proteomes" id="UP000295626">
    <property type="component" value="Unassembled WGS sequence"/>
</dbReference>
<organism evidence="4 5">
    <name type="scientific">Micromonospora fluostatini</name>
    <dbReference type="NCBI Taxonomy" id="1629071"/>
    <lineage>
        <taxon>Bacteria</taxon>
        <taxon>Bacillati</taxon>
        <taxon>Actinomycetota</taxon>
        <taxon>Actinomycetes</taxon>
        <taxon>Micromonosporales</taxon>
        <taxon>Micromonosporaceae</taxon>
        <taxon>Micromonospora</taxon>
    </lineage>
</organism>